<evidence type="ECO:0000313" key="2">
    <source>
        <dbReference type="EMBL" id="KAG6705441.1"/>
    </source>
</evidence>
<dbReference type="EMBL" id="CM031815">
    <property type="protein sequence ID" value="KAG6648905.1"/>
    <property type="molecule type" value="Genomic_DNA"/>
</dbReference>
<proteinExistence type="predicted"/>
<dbReference type="PANTHER" id="PTHR33181:SF4">
    <property type="entry name" value="OVULE PROTEIN"/>
    <property type="match status" value="1"/>
</dbReference>
<keyword evidence="3" id="KW-1185">Reference proteome</keyword>
<name>A0A8T1Q0H7_CARIL</name>
<dbReference type="EMBL" id="CM031831">
    <property type="protein sequence ID" value="KAG6705441.1"/>
    <property type="molecule type" value="Genomic_DNA"/>
</dbReference>
<dbReference type="OrthoDB" id="661559at2759"/>
<dbReference type="Proteomes" id="UP000811246">
    <property type="component" value="Chromosome 7"/>
</dbReference>
<gene>
    <name evidence="1" type="ORF">CIPAW_07G176800</name>
    <name evidence="2" type="ORF">I3842_07G179300</name>
</gene>
<comment type="caution">
    <text evidence="1">The sequence shown here is derived from an EMBL/GenBank/DDBJ whole genome shotgun (WGS) entry which is preliminary data.</text>
</comment>
<dbReference type="AlphaFoldDB" id="A0A8T1Q0H7"/>
<evidence type="ECO:0000313" key="1">
    <source>
        <dbReference type="EMBL" id="KAG6648905.1"/>
    </source>
</evidence>
<reference evidence="2" key="2">
    <citation type="submission" date="2021-01" db="EMBL/GenBank/DDBJ databases">
        <authorList>
            <person name="Lovell J.T."/>
            <person name="Bentley N."/>
            <person name="Bhattarai G."/>
            <person name="Jenkins J.W."/>
            <person name="Sreedasyam A."/>
            <person name="Alarcon Y."/>
            <person name="Bock C."/>
            <person name="Boston L."/>
            <person name="Carlson J."/>
            <person name="Cervantes K."/>
            <person name="Clermont K."/>
            <person name="Krom N."/>
            <person name="Kubenka K."/>
            <person name="Mamidi S."/>
            <person name="Mattison C."/>
            <person name="Monteros M."/>
            <person name="Pisani C."/>
            <person name="Plott C."/>
            <person name="Rajasekar S."/>
            <person name="Rhein H.S."/>
            <person name="Rohla C."/>
            <person name="Song M."/>
            <person name="Hilaire R.S."/>
            <person name="Shu S."/>
            <person name="Wells L."/>
            <person name="Wang X."/>
            <person name="Webber J."/>
            <person name="Heerema R.J."/>
            <person name="Klein P."/>
            <person name="Conner P."/>
            <person name="Grauke L."/>
            <person name="Grimwood J."/>
            <person name="Schmutz J."/>
            <person name="Randall J.J."/>
        </authorList>
    </citation>
    <scope>NUCLEOTIDE SEQUENCE</scope>
    <source>
        <tissue evidence="2">Leaf</tissue>
    </source>
</reference>
<evidence type="ECO:0000313" key="3">
    <source>
        <dbReference type="Proteomes" id="UP000811609"/>
    </source>
</evidence>
<sequence length="85" mass="10353">MELWDTVTFPVRLVWDGVAVRLGIRKSGLLKLRHDVRTCEYEDVRVMWEMLKRNETEQCPEKIKKRGFWNFLEWARCSPYLCRSF</sequence>
<dbReference type="PANTHER" id="PTHR33181">
    <property type="entry name" value="OS01G0778500 PROTEIN"/>
    <property type="match status" value="1"/>
</dbReference>
<organism evidence="1 3">
    <name type="scientific">Carya illinoinensis</name>
    <name type="common">Pecan</name>
    <dbReference type="NCBI Taxonomy" id="32201"/>
    <lineage>
        <taxon>Eukaryota</taxon>
        <taxon>Viridiplantae</taxon>
        <taxon>Streptophyta</taxon>
        <taxon>Embryophyta</taxon>
        <taxon>Tracheophyta</taxon>
        <taxon>Spermatophyta</taxon>
        <taxon>Magnoliopsida</taxon>
        <taxon>eudicotyledons</taxon>
        <taxon>Gunneridae</taxon>
        <taxon>Pentapetalae</taxon>
        <taxon>rosids</taxon>
        <taxon>fabids</taxon>
        <taxon>Fagales</taxon>
        <taxon>Juglandaceae</taxon>
        <taxon>Carya</taxon>
    </lineage>
</organism>
<accession>A0A8T1Q0H7</accession>
<protein>
    <submittedName>
        <fullName evidence="1">Uncharacterized protein</fullName>
    </submittedName>
</protein>
<dbReference type="Proteomes" id="UP000811609">
    <property type="component" value="Chromosome 7"/>
</dbReference>
<reference evidence="1" key="1">
    <citation type="submission" date="2020-12" db="EMBL/GenBank/DDBJ databases">
        <title>WGS assembly of Carya illinoinensis cv. Pawnee.</title>
        <authorList>
            <person name="Platts A."/>
            <person name="Shu S."/>
            <person name="Wright S."/>
            <person name="Barry K."/>
            <person name="Edger P."/>
            <person name="Pires J.C."/>
            <person name="Schmutz J."/>
        </authorList>
    </citation>
    <scope>NUCLEOTIDE SEQUENCE</scope>
    <source>
        <tissue evidence="1">Leaf</tissue>
    </source>
</reference>